<organism evidence="11 12">
    <name type="scientific">Pristionchus fissidentatus</name>
    <dbReference type="NCBI Taxonomy" id="1538716"/>
    <lineage>
        <taxon>Eukaryota</taxon>
        <taxon>Metazoa</taxon>
        <taxon>Ecdysozoa</taxon>
        <taxon>Nematoda</taxon>
        <taxon>Chromadorea</taxon>
        <taxon>Rhabditida</taxon>
        <taxon>Rhabditina</taxon>
        <taxon>Diplogasteromorpha</taxon>
        <taxon>Diplogasteroidea</taxon>
        <taxon>Neodiplogasteridae</taxon>
        <taxon>Pristionchus</taxon>
    </lineage>
</organism>
<evidence type="ECO:0000259" key="10">
    <source>
        <dbReference type="PROSITE" id="PS51843"/>
    </source>
</evidence>
<evidence type="ECO:0000313" key="11">
    <source>
        <dbReference type="EMBL" id="GMT22834.1"/>
    </source>
</evidence>
<keyword evidence="3" id="KW-0862">Zinc</keyword>
<proteinExistence type="predicted"/>
<dbReference type="PROSITE" id="PS51843">
    <property type="entry name" value="NR_LBD"/>
    <property type="match status" value="1"/>
</dbReference>
<dbReference type="Pfam" id="PF00104">
    <property type="entry name" value="Hormone_recep"/>
    <property type="match status" value="1"/>
</dbReference>
<keyword evidence="8" id="KW-0539">Nucleus</keyword>
<feature type="domain" description="NR LBD" evidence="10">
    <location>
        <begin position="101"/>
        <end position="397"/>
    </location>
</feature>
<keyword evidence="12" id="KW-1185">Reference proteome</keyword>
<dbReference type="InterPro" id="IPR013088">
    <property type="entry name" value="Znf_NHR/GATA"/>
</dbReference>
<sequence>RPFFPFSQPAVVLITLSPTNEMMRNCLICDAEITQIHMGIGACRACAVFYRRARRSKSKIQCKRSSGNCAKEGRILDCRSCRFDLMREIFERAQLDIVVKTEPIKTEDTIESERALVPDSFAALEYATKTCPNFPPTSSFTPVLDRIRCGYNVMARIRKCAELCMRPVDKFVHPQEIDDESFPIIIGTQSLFARATQILQSSIFDFASIAFPEFVELPKNEKWHLVRGCYERIHIIESSYRAVKVFPHDSIIFISYTMTLSTSTIEHFFSDCEPNINIEEGITTLRQTIECNAERTRGAMRRANLSEEEFLVLIALAFWNNDTITAPESINRMATANRAAIMRDLQAFYASNGLNDYANRLGELFCLLVSSERVSGHVAEDLEMLRVLNLYQDTRPY</sequence>
<accession>A0AAV5VTE0</accession>
<evidence type="ECO:0008006" key="13">
    <source>
        <dbReference type="Google" id="ProtNLM"/>
    </source>
</evidence>
<keyword evidence="2" id="KW-0863">Zinc-finger</keyword>
<evidence type="ECO:0000256" key="1">
    <source>
        <dbReference type="ARBA" id="ARBA00022723"/>
    </source>
</evidence>
<dbReference type="EMBL" id="BTSY01000004">
    <property type="protein sequence ID" value="GMT22834.1"/>
    <property type="molecule type" value="Genomic_DNA"/>
</dbReference>
<evidence type="ECO:0000256" key="2">
    <source>
        <dbReference type="ARBA" id="ARBA00022771"/>
    </source>
</evidence>
<keyword evidence="4" id="KW-0805">Transcription regulation</keyword>
<evidence type="ECO:0000313" key="12">
    <source>
        <dbReference type="Proteomes" id="UP001432322"/>
    </source>
</evidence>
<dbReference type="InterPro" id="IPR001628">
    <property type="entry name" value="Znf_hrmn_rcpt"/>
</dbReference>
<evidence type="ECO:0000256" key="8">
    <source>
        <dbReference type="ARBA" id="ARBA00023242"/>
    </source>
</evidence>
<dbReference type="Proteomes" id="UP001432322">
    <property type="component" value="Unassembled WGS sequence"/>
</dbReference>
<evidence type="ECO:0000256" key="5">
    <source>
        <dbReference type="ARBA" id="ARBA00023125"/>
    </source>
</evidence>
<feature type="domain" description="Nuclear receptor" evidence="9">
    <location>
        <begin position="23"/>
        <end position="106"/>
    </location>
</feature>
<name>A0AAV5VTE0_9BILA</name>
<keyword evidence="1" id="KW-0479">Metal-binding</keyword>
<feature type="non-terminal residue" evidence="11">
    <location>
        <position position="1"/>
    </location>
</feature>
<dbReference type="PROSITE" id="PS51030">
    <property type="entry name" value="NUCLEAR_REC_DBD_2"/>
    <property type="match status" value="1"/>
</dbReference>
<dbReference type="SMART" id="SM00399">
    <property type="entry name" value="ZnF_C4"/>
    <property type="match status" value="1"/>
</dbReference>
<evidence type="ECO:0000256" key="3">
    <source>
        <dbReference type="ARBA" id="ARBA00022833"/>
    </source>
</evidence>
<evidence type="ECO:0000256" key="7">
    <source>
        <dbReference type="ARBA" id="ARBA00023170"/>
    </source>
</evidence>
<comment type="caution">
    <text evidence="11">The sequence shown here is derived from an EMBL/GenBank/DDBJ whole genome shotgun (WGS) entry which is preliminary data.</text>
</comment>
<keyword evidence="7" id="KW-0675">Receptor</keyword>
<dbReference type="PANTHER" id="PTHR46011:SF6">
    <property type="entry name" value="HIGH ZINC ACTIVATED NUCLEAR RECEPTOR PROTEIN"/>
    <property type="match status" value="1"/>
</dbReference>
<keyword evidence="5" id="KW-0238">DNA-binding</keyword>
<keyword evidence="6" id="KW-0804">Transcription</keyword>
<dbReference type="Gene3D" id="1.10.565.10">
    <property type="entry name" value="Retinoid X Receptor"/>
    <property type="match status" value="1"/>
</dbReference>
<dbReference type="SUPFAM" id="SSF57716">
    <property type="entry name" value="Glucocorticoid receptor-like (DNA-binding domain)"/>
    <property type="match status" value="1"/>
</dbReference>
<dbReference type="InterPro" id="IPR035500">
    <property type="entry name" value="NHR-like_dom_sf"/>
</dbReference>
<dbReference type="GO" id="GO:0043565">
    <property type="term" value="F:sequence-specific DNA binding"/>
    <property type="evidence" value="ECO:0007669"/>
    <property type="project" value="InterPro"/>
</dbReference>
<dbReference type="Pfam" id="PF00105">
    <property type="entry name" value="zf-C4"/>
    <property type="match status" value="1"/>
</dbReference>
<protein>
    <recommendedName>
        <fullName evidence="13">Nuclear receptor</fullName>
    </recommendedName>
</protein>
<evidence type="ECO:0000256" key="6">
    <source>
        <dbReference type="ARBA" id="ARBA00023163"/>
    </source>
</evidence>
<gene>
    <name evidence="11" type="ORF">PFISCL1PPCAC_14131</name>
</gene>
<reference evidence="11" key="1">
    <citation type="submission" date="2023-10" db="EMBL/GenBank/DDBJ databases">
        <title>Genome assembly of Pristionchus species.</title>
        <authorList>
            <person name="Yoshida K."/>
            <person name="Sommer R.J."/>
        </authorList>
    </citation>
    <scope>NUCLEOTIDE SEQUENCE</scope>
    <source>
        <strain evidence="11">RS5133</strain>
    </source>
</reference>
<dbReference type="PANTHER" id="PTHR46011">
    <property type="entry name" value="NUCLEAR HORMONE RECEPTOR FAMILY MEMBER NHR-86-RELATED"/>
    <property type="match status" value="1"/>
</dbReference>
<evidence type="ECO:0000256" key="4">
    <source>
        <dbReference type="ARBA" id="ARBA00023015"/>
    </source>
</evidence>
<dbReference type="Gene3D" id="3.30.50.10">
    <property type="entry name" value="Erythroid Transcription Factor GATA-1, subunit A"/>
    <property type="match status" value="1"/>
</dbReference>
<evidence type="ECO:0000259" key="9">
    <source>
        <dbReference type="PROSITE" id="PS51030"/>
    </source>
</evidence>
<dbReference type="AlphaFoldDB" id="A0AAV5VTE0"/>
<dbReference type="SMART" id="SM00430">
    <property type="entry name" value="HOLI"/>
    <property type="match status" value="1"/>
</dbReference>
<dbReference type="GO" id="GO:0003700">
    <property type="term" value="F:DNA-binding transcription factor activity"/>
    <property type="evidence" value="ECO:0007669"/>
    <property type="project" value="InterPro"/>
</dbReference>
<dbReference type="GO" id="GO:0008270">
    <property type="term" value="F:zinc ion binding"/>
    <property type="evidence" value="ECO:0007669"/>
    <property type="project" value="UniProtKB-KW"/>
</dbReference>
<dbReference type="InterPro" id="IPR000536">
    <property type="entry name" value="Nucl_hrmn_rcpt_lig-bd"/>
</dbReference>
<dbReference type="SUPFAM" id="SSF48508">
    <property type="entry name" value="Nuclear receptor ligand-binding domain"/>
    <property type="match status" value="1"/>
</dbReference>
<dbReference type="GO" id="GO:0005634">
    <property type="term" value="C:nucleus"/>
    <property type="evidence" value="ECO:0007669"/>
    <property type="project" value="TreeGrafter"/>
</dbReference>